<evidence type="ECO:0000313" key="4">
    <source>
        <dbReference type="Proteomes" id="UP000266389"/>
    </source>
</evidence>
<feature type="domain" description="Dienelactone hydrolase" evidence="2">
    <location>
        <begin position="36"/>
        <end position="246"/>
    </location>
</feature>
<evidence type="ECO:0000313" key="3">
    <source>
        <dbReference type="EMBL" id="RFM24531.1"/>
    </source>
</evidence>
<dbReference type="PANTHER" id="PTHR46623">
    <property type="entry name" value="CARBOXYMETHYLENEBUTENOLIDASE-RELATED"/>
    <property type="match status" value="1"/>
</dbReference>
<dbReference type="InterPro" id="IPR051049">
    <property type="entry name" value="Dienelactone_hydrolase-like"/>
</dbReference>
<dbReference type="InterPro" id="IPR002925">
    <property type="entry name" value="Dienelactn_hydro"/>
</dbReference>
<feature type="chain" id="PRO_5017372823" evidence="1">
    <location>
        <begin position="20"/>
        <end position="249"/>
    </location>
</feature>
<dbReference type="Pfam" id="PF01738">
    <property type="entry name" value="DLH"/>
    <property type="match status" value="1"/>
</dbReference>
<organism evidence="3 4">
    <name type="scientific">Candidatus Thermochlorobacter aerophilus</name>
    <dbReference type="NCBI Taxonomy" id="1868324"/>
    <lineage>
        <taxon>Bacteria</taxon>
        <taxon>Pseudomonadati</taxon>
        <taxon>Chlorobiota</taxon>
        <taxon>Chlorobiia</taxon>
        <taxon>Chlorobiales</taxon>
        <taxon>Candidatus Thermochlorobacteriaceae</taxon>
        <taxon>Candidatus Thermochlorobacter</taxon>
    </lineage>
</organism>
<name>A0A395M1I8_9BACT</name>
<protein>
    <submittedName>
        <fullName evidence="3">Dienelactone hydrolase family protein</fullName>
    </submittedName>
</protein>
<dbReference type="EMBL" id="PHFL01000039">
    <property type="protein sequence ID" value="RFM24531.1"/>
    <property type="molecule type" value="Genomic_DNA"/>
</dbReference>
<feature type="signal peptide" evidence="1">
    <location>
        <begin position="1"/>
        <end position="19"/>
    </location>
</feature>
<reference evidence="3 4" key="1">
    <citation type="journal article" date="2011" name="ISME J.">
        <title>Community ecology of hot spring cyanobacterial mats: predominant populations and their functional potential.</title>
        <authorList>
            <person name="Klatt C.G."/>
            <person name="Wood J.M."/>
            <person name="Rusch D.B."/>
            <person name="Bateson M.M."/>
            <person name="Hamamura N."/>
            <person name="Heidelberg J.F."/>
            <person name="Grossman A.R."/>
            <person name="Bhaya D."/>
            <person name="Cohan F.M."/>
            <person name="Kuhl M."/>
            <person name="Bryant D.A."/>
            <person name="Ward D.M."/>
        </authorList>
    </citation>
    <scope>NUCLEOTIDE SEQUENCE [LARGE SCALE GENOMIC DNA]</scope>
    <source>
        <strain evidence="3">OS</strain>
    </source>
</reference>
<gene>
    <name evidence="3" type="ORF">D0433_05985</name>
</gene>
<sequence length="249" mass="27340">MKIIVALALLLSMESALQAKTISKMVTYKSGEEEVSAYLAMPEEKGKYPAIIMIHEWWGLNDWIKSMADALASEGYVVLAVDLYRGKVTNKPDEASALMSGLPKDRAIRDLKSAYAYLQSLSEVNAAKIGSIGWCMGGSYSLTVAKELGEKLTACVINYGRVSGDKTELGTVKASVLGIFGAQDRGIPVESVRAFETALKELGRMCEIKIYEDSGHAFMNPNNTRGYNKANAEDAWRRTIEFFKKTLKG</sequence>
<dbReference type="SUPFAM" id="SSF53474">
    <property type="entry name" value="alpha/beta-Hydrolases"/>
    <property type="match status" value="1"/>
</dbReference>
<dbReference type="PANTHER" id="PTHR46623:SF6">
    <property type="entry name" value="ALPHA_BETA-HYDROLASES SUPERFAMILY PROTEIN"/>
    <property type="match status" value="1"/>
</dbReference>
<dbReference type="Gene3D" id="3.40.50.1820">
    <property type="entry name" value="alpha/beta hydrolase"/>
    <property type="match status" value="1"/>
</dbReference>
<dbReference type="GO" id="GO:0016787">
    <property type="term" value="F:hydrolase activity"/>
    <property type="evidence" value="ECO:0007669"/>
    <property type="project" value="UniProtKB-KW"/>
</dbReference>
<dbReference type="Proteomes" id="UP000266389">
    <property type="component" value="Unassembled WGS sequence"/>
</dbReference>
<comment type="caution">
    <text evidence="3">The sequence shown here is derived from an EMBL/GenBank/DDBJ whole genome shotgun (WGS) entry which is preliminary data.</text>
</comment>
<evidence type="ECO:0000259" key="2">
    <source>
        <dbReference type="Pfam" id="PF01738"/>
    </source>
</evidence>
<accession>A0A395M1I8</accession>
<proteinExistence type="predicted"/>
<dbReference type="AlphaFoldDB" id="A0A395M1I8"/>
<keyword evidence="3" id="KW-0378">Hydrolase</keyword>
<keyword evidence="1" id="KW-0732">Signal</keyword>
<dbReference type="InterPro" id="IPR029058">
    <property type="entry name" value="AB_hydrolase_fold"/>
</dbReference>
<evidence type="ECO:0000256" key="1">
    <source>
        <dbReference type="SAM" id="SignalP"/>
    </source>
</evidence>